<name>A0AAD7RVW7_9TELE</name>
<comment type="caution">
    <text evidence="2">The sequence shown here is derived from an EMBL/GenBank/DDBJ whole genome shotgun (WGS) entry which is preliminary data.</text>
</comment>
<organism evidence="2 3">
    <name type="scientific">Aldrovandia affinis</name>
    <dbReference type="NCBI Taxonomy" id="143900"/>
    <lineage>
        <taxon>Eukaryota</taxon>
        <taxon>Metazoa</taxon>
        <taxon>Chordata</taxon>
        <taxon>Craniata</taxon>
        <taxon>Vertebrata</taxon>
        <taxon>Euteleostomi</taxon>
        <taxon>Actinopterygii</taxon>
        <taxon>Neopterygii</taxon>
        <taxon>Teleostei</taxon>
        <taxon>Notacanthiformes</taxon>
        <taxon>Halosauridae</taxon>
        <taxon>Aldrovandia</taxon>
    </lineage>
</organism>
<reference evidence="2" key="1">
    <citation type="journal article" date="2023" name="Science">
        <title>Genome structures resolve the early diversification of teleost fishes.</title>
        <authorList>
            <person name="Parey E."/>
            <person name="Louis A."/>
            <person name="Montfort J."/>
            <person name="Bouchez O."/>
            <person name="Roques C."/>
            <person name="Iampietro C."/>
            <person name="Lluch J."/>
            <person name="Castinel A."/>
            <person name="Donnadieu C."/>
            <person name="Desvignes T."/>
            <person name="Floi Bucao C."/>
            <person name="Jouanno E."/>
            <person name="Wen M."/>
            <person name="Mejri S."/>
            <person name="Dirks R."/>
            <person name="Jansen H."/>
            <person name="Henkel C."/>
            <person name="Chen W.J."/>
            <person name="Zahm M."/>
            <person name="Cabau C."/>
            <person name="Klopp C."/>
            <person name="Thompson A.W."/>
            <person name="Robinson-Rechavi M."/>
            <person name="Braasch I."/>
            <person name="Lecointre G."/>
            <person name="Bobe J."/>
            <person name="Postlethwait J.H."/>
            <person name="Berthelot C."/>
            <person name="Roest Crollius H."/>
            <person name="Guiguen Y."/>
        </authorList>
    </citation>
    <scope>NUCLEOTIDE SEQUENCE</scope>
    <source>
        <strain evidence="2">NC1722</strain>
    </source>
</reference>
<feature type="region of interest" description="Disordered" evidence="1">
    <location>
        <begin position="155"/>
        <end position="201"/>
    </location>
</feature>
<accession>A0AAD7RVW7</accession>
<gene>
    <name evidence="2" type="ORF">AAFF_G00094870</name>
</gene>
<evidence type="ECO:0000313" key="3">
    <source>
        <dbReference type="Proteomes" id="UP001221898"/>
    </source>
</evidence>
<evidence type="ECO:0000256" key="1">
    <source>
        <dbReference type="SAM" id="MobiDB-lite"/>
    </source>
</evidence>
<dbReference type="EMBL" id="JAINUG010000160">
    <property type="protein sequence ID" value="KAJ8391220.1"/>
    <property type="molecule type" value="Genomic_DNA"/>
</dbReference>
<keyword evidence="3" id="KW-1185">Reference proteome</keyword>
<dbReference type="Proteomes" id="UP001221898">
    <property type="component" value="Unassembled WGS sequence"/>
</dbReference>
<sequence>MRTAPALNRPPALSLRCPPLLTQAWGQKAATAMETVTDAPITGCLLCKLNSSKARVALCCRCKHTAEERPVRAENPSAAWRLNDSASMTAVLPGCAESSCERGRVQRGAATFSCSRPGCRRSRHPLKLSHGRGGVSFHDQLSRFVGGANVGGTLAPVHSTAQPNTTPARRLAGPREGELDSPELNKQEAAPHRAAPGTGSVDHTSIVGCITARDDKEHRKVITEFVPWSEENALLLNVSKTKELVIDFRRKKKPVVPVCIQGTDVEMVRSYRHLAVHLDDKLEWTLNSRRPVQKRTIQVCFSKGT</sequence>
<protein>
    <submittedName>
        <fullName evidence="2">Uncharacterized protein</fullName>
    </submittedName>
</protein>
<feature type="compositionally biased region" description="Basic and acidic residues" evidence="1">
    <location>
        <begin position="173"/>
        <end position="191"/>
    </location>
</feature>
<proteinExistence type="predicted"/>
<dbReference type="AlphaFoldDB" id="A0AAD7RVW7"/>
<evidence type="ECO:0000313" key="2">
    <source>
        <dbReference type="EMBL" id="KAJ8391220.1"/>
    </source>
</evidence>